<dbReference type="InterPro" id="IPR015940">
    <property type="entry name" value="UBA"/>
</dbReference>
<dbReference type="SUPFAM" id="SSF54236">
    <property type="entry name" value="Ubiquitin-like"/>
    <property type="match status" value="1"/>
</dbReference>
<evidence type="ECO:0000256" key="4">
    <source>
        <dbReference type="ARBA" id="ARBA00023242"/>
    </source>
</evidence>
<dbReference type="OrthoDB" id="419317at2759"/>
<feature type="compositionally biased region" description="Low complexity" evidence="6">
    <location>
        <begin position="193"/>
        <end position="213"/>
    </location>
</feature>
<dbReference type="Pfam" id="PF09280">
    <property type="entry name" value="XPC-binding"/>
    <property type="match status" value="1"/>
</dbReference>
<keyword evidence="3 5" id="KW-0234">DNA repair</keyword>
<accession>A0A9P6LCH5</accession>
<comment type="caution">
    <text evidence="9">The sequence shown here is derived from an EMBL/GenBank/DDBJ whole genome shotgun (WGS) entry which is preliminary data.</text>
</comment>
<keyword evidence="2 5" id="KW-0227">DNA damage</keyword>
<keyword evidence="10" id="KW-1185">Reference proteome</keyword>
<comment type="similarity">
    <text evidence="5">Belongs to the RAD23 family.</text>
</comment>
<feature type="domain" description="UBA" evidence="7">
    <location>
        <begin position="137"/>
        <end position="177"/>
    </location>
</feature>
<dbReference type="GO" id="GO:0043161">
    <property type="term" value="P:proteasome-mediated ubiquitin-dependent protein catabolic process"/>
    <property type="evidence" value="ECO:0007669"/>
    <property type="project" value="UniProtKB-UniRule"/>
</dbReference>
<dbReference type="GO" id="GO:0003684">
    <property type="term" value="F:damaged DNA binding"/>
    <property type="evidence" value="ECO:0007669"/>
    <property type="project" value="UniProtKB-UniRule"/>
</dbReference>
<dbReference type="InterPro" id="IPR000626">
    <property type="entry name" value="Ubiquitin-like_dom"/>
</dbReference>
<dbReference type="InterPro" id="IPR029071">
    <property type="entry name" value="Ubiquitin-like_domsf"/>
</dbReference>
<dbReference type="CDD" id="cd01805">
    <property type="entry name" value="Ubl_Rad23"/>
    <property type="match status" value="1"/>
</dbReference>
<feature type="domain" description="Ubiquitin-like" evidence="8">
    <location>
        <begin position="1"/>
        <end position="76"/>
    </location>
</feature>
<dbReference type="InterPro" id="IPR009060">
    <property type="entry name" value="UBA-like_sf"/>
</dbReference>
<dbReference type="GO" id="GO:0070628">
    <property type="term" value="F:proteasome binding"/>
    <property type="evidence" value="ECO:0007669"/>
    <property type="project" value="TreeGrafter"/>
</dbReference>
<dbReference type="FunFam" id="1.10.8.10:FF:000002">
    <property type="entry name" value="UV excision repair protein RAD23 homolog"/>
    <property type="match status" value="1"/>
</dbReference>
<dbReference type="Proteomes" id="UP000736335">
    <property type="component" value="Unassembled WGS sequence"/>
</dbReference>
<feature type="region of interest" description="Disordered" evidence="6">
    <location>
        <begin position="226"/>
        <end position="254"/>
    </location>
</feature>
<sequence>MKITIKTLQQKIFQVDAEGEDTVADVKKRIEDIHGHAVANQKLIYSGKVLPDEKTVESCEIREKDFLVLMVSKPKATPAASSSTAPAQPVQPALPTQPAPPAQPPTEPAPQPTQSPTEQPTQSPTVSGTGSGFLTGSALAAAIDNMVEMGFAREEAQRAMRASFNNPDRAVEYLMTGIPDHVQAELAPRPNEQPASQPAQPQQPTSDPAPAQQPLQQAAPANLFQLAQQQQQQRQQGPGGFGGAGGGMPQLSPGQLANMRQVMAQNPAMTQALIQQIAATNPALLQQLGAHPEEVIREILQSAGDEPAEGDDEGPVPPGAHVLSVTPEERAAIARLEALGFSQQQAIEAYFACDKNEEMAANYLFDQSTFEQ</sequence>
<gene>
    <name evidence="9" type="ORF">BJ322DRAFT_1034521</name>
</gene>
<dbReference type="Gene3D" id="3.10.20.90">
    <property type="entry name" value="Phosphatidylinositol 3-kinase Catalytic Subunit, Chain A, domain 1"/>
    <property type="match status" value="1"/>
</dbReference>
<dbReference type="InterPro" id="IPR036353">
    <property type="entry name" value="XPC-bd_sf"/>
</dbReference>
<feature type="region of interest" description="Disordered" evidence="6">
    <location>
        <begin position="188"/>
        <end position="213"/>
    </location>
</feature>
<proteinExistence type="inferred from homology"/>
<organism evidence="9 10">
    <name type="scientific">Thelephora terrestris</name>
    <dbReference type="NCBI Taxonomy" id="56493"/>
    <lineage>
        <taxon>Eukaryota</taxon>
        <taxon>Fungi</taxon>
        <taxon>Dikarya</taxon>
        <taxon>Basidiomycota</taxon>
        <taxon>Agaricomycotina</taxon>
        <taxon>Agaricomycetes</taxon>
        <taxon>Thelephorales</taxon>
        <taxon>Thelephoraceae</taxon>
        <taxon>Thelephora</taxon>
    </lineage>
</organism>
<dbReference type="NCBIfam" id="TIGR00601">
    <property type="entry name" value="rad23"/>
    <property type="match status" value="1"/>
</dbReference>
<evidence type="ECO:0000256" key="2">
    <source>
        <dbReference type="ARBA" id="ARBA00022763"/>
    </source>
</evidence>
<feature type="domain" description="UBA" evidence="7">
    <location>
        <begin position="326"/>
        <end position="367"/>
    </location>
</feature>
<dbReference type="CDD" id="cd14281">
    <property type="entry name" value="UBA2_Rad23_like"/>
    <property type="match status" value="1"/>
</dbReference>
<dbReference type="FunFam" id="1.10.8.10:FF:000003">
    <property type="entry name" value="UV excision repair protein RAD23 homolog"/>
    <property type="match status" value="1"/>
</dbReference>
<evidence type="ECO:0000256" key="6">
    <source>
        <dbReference type="SAM" id="MobiDB-lite"/>
    </source>
</evidence>
<dbReference type="PANTHER" id="PTHR10621">
    <property type="entry name" value="UV EXCISION REPAIR PROTEIN RAD23"/>
    <property type="match status" value="1"/>
</dbReference>
<feature type="compositionally biased region" description="Low complexity" evidence="6">
    <location>
        <begin position="114"/>
        <end position="126"/>
    </location>
</feature>
<dbReference type="SMART" id="SM00213">
    <property type="entry name" value="UBQ"/>
    <property type="match status" value="1"/>
</dbReference>
<evidence type="ECO:0000256" key="5">
    <source>
        <dbReference type="RuleBase" id="RU367049"/>
    </source>
</evidence>
<evidence type="ECO:0000313" key="10">
    <source>
        <dbReference type="Proteomes" id="UP000736335"/>
    </source>
</evidence>
<dbReference type="SMART" id="SM00165">
    <property type="entry name" value="UBA"/>
    <property type="match status" value="2"/>
</dbReference>
<dbReference type="CDD" id="cd14280">
    <property type="entry name" value="UBA1_Rad23_like"/>
    <property type="match status" value="1"/>
</dbReference>
<evidence type="ECO:0000313" key="9">
    <source>
        <dbReference type="EMBL" id="KAF9793410.1"/>
    </source>
</evidence>
<feature type="region of interest" description="Disordered" evidence="6">
    <location>
        <begin position="77"/>
        <end position="132"/>
    </location>
</feature>
<feature type="compositionally biased region" description="Pro residues" evidence="6">
    <location>
        <begin position="95"/>
        <end position="113"/>
    </location>
</feature>
<feature type="compositionally biased region" description="Low complexity" evidence="6">
    <location>
        <begin position="226"/>
        <end position="236"/>
    </location>
</feature>
<dbReference type="GO" id="GO:0031593">
    <property type="term" value="F:polyubiquitin modification-dependent protein binding"/>
    <property type="evidence" value="ECO:0007669"/>
    <property type="project" value="UniProtKB-UniRule"/>
</dbReference>
<evidence type="ECO:0000259" key="7">
    <source>
        <dbReference type="PROSITE" id="PS50030"/>
    </source>
</evidence>
<dbReference type="InterPro" id="IPR004806">
    <property type="entry name" value="Rad23"/>
</dbReference>
<dbReference type="Gene3D" id="1.10.10.540">
    <property type="entry name" value="XPC-binding domain"/>
    <property type="match status" value="1"/>
</dbReference>
<dbReference type="PRINTS" id="PR01839">
    <property type="entry name" value="RAD23PROTEIN"/>
</dbReference>
<dbReference type="GO" id="GO:0006289">
    <property type="term" value="P:nucleotide-excision repair"/>
    <property type="evidence" value="ECO:0007669"/>
    <property type="project" value="UniProtKB-UniRule"/>
</dbReference>
<reference evidence="9" key="1">
    <citation type="journal article" date="2020" name="Nat. Commun.">
        <title>Large-scale genome sequencing of mycorrhizal fungi provides insights into the early evolution of symbiotic traits.</title>
        <authorList>
            <person name="Miyauchi S."/>
            <person name="Kiss E."/>
            <person name="Kuo A."/>
            <person name="Drula E."/>
            <person name="Kohler A."/>
            <person name="Sanchez-Garcia M."/>
            <person name="Morin E."/>
            <person name="Andreopoulos B."/>
            <person name="Barry K.W."/>
            <person name="Bonito G."/>
            <person name="Buee M."/>
            <person name="Carver A."/>
            <person name="Chen C."/>
            <person name="Cichocki N."/>
            <person name="Clum A."/>
            <person name="Culley D."/>
            <person name="Crous P.W."/>
            <person name="Fauchery L."/>
            <person name="Girlanda M."/>
            <person name="Hayes R.D."/>
            <person name="Keri Z."/>
            <person name="LaButti K."/>
            <person name="Lipzen A."/>
            <person name="Lombard V."/>
            <person name="Magnuson J."/>
            <person name="Maillard F."/>
            <person name="Murat C."/>
            <person name="Nolan M."/>
            <person name="Ohm R.A."/>
            <person name="Pangilinan J."/>
            <person name="Pereira M.F."/>
            <person name="Perotto S."/>
            <person name="Peter M."/>
            <person name="Pfister S."/>
            <person name="Riley R."/>
            <person name="Sitrit Y."/>
            <person name="Stielow J.B."/>
            <person name="Szollosi G."/>
            <person name="Zifcakova L."/>
            <person name="Stursova M."/>
            <person name="Spatafora J.W."/>
            <person name="Tedersoo L."/>
            <person name="Vaario L.M."/>
            <person name="Yamada A."/>
            <person name="Yan M."/>
            <person name="Wang P."/>
            <person name="Xu J."/>
            <person name="Bruns T."/>
            <person name="Baldrian P."/>
            <person name="Vilgalys R."/>
            <person name="Dunand C."/>
            <person name="Henrissat B."/>
            <person name="Grigoriev I.V."/>
            <person name="Hibbett D."/>
            <person name="Nagy L.G."/>
            <person name="Martin F.M."/>
        </authorList>
    </citation>
    <scope>NUCLEOTIDE SEQUENCE</scope>
    <source>
        <strain evidence="9">UH-Tt-Lm1</strain>
    </source>
</reference>
<evidence type="ECO:0000259" key="8">
    <source>
        <dbReference type="PROSITE" id="PS50053"/>
    </source>
</evidence>
<dbReference type="InterPro" id="IPR015360">
    <property type="entry name" value="XPC-bd"/>
</dbReference>
<dbReference type="EMBL" id="WIUZ02000001">
    <property type="protein sequence ID" value="KAF9793410.1"/>
    <property type="molecule type" value="Genomic_DNA"/>
</dbReference>
<dbReference type="PROSITE" id="PS50030">
    <property type="entry name" value="UBA"/>
    <property type="match status" value="2"/>
</dbReference>
<keyword evidence="1" id="KW-0677">Repeat</keyword>
<feature type="compositionally biased region" description="Gly residues" evidence="6">
    <location>
        <begin position="237"/>
        <end position="248"/>
    </location>
</feature>
<keyword evidence="5" id="KW-0963">Cytoplasm</keyword>
<dbReference type="Pfam" id="PF00240">
    <property type="entry name" value="ubiquitin"/>
    <property type="match status" value="1"/>
</dbReference>
<dbReference type="GO" id="GO:0043130">
    <property type="term" value="F:ubiquitin binding"/>
    <property type="evidence" value="ECO:0007669"/>
    <property type="project" value="UniProtKB-UniRule"/>
</dbReference>
<name>A0A9P6LCH5_9AGAM</name>
<dbReference type="Pfam" id="PF00627">
    <property type="entry name" value="UBA"/>
    <property type="match status" value="2"/>
</dbReference>
<protein>
    <recommendedName>
        <fullName evidence="5">UV excision repair protein RAD23</fullName>
    </recommendedName>
</protein>
<comment type="function">
    <text evidence="5">Multiubiquitin chain receptor involved in modulation of proteasomal degradation. Involved in nucleotide excision repair.</text>
</comment>
<dbReference type="GO" id="GO:0005654">
    <property type="term" value="C:nucleoplasm"/>
    <property type="evidence" value="ECO:0007669"/>
    <property type="project" value="TreeGrafter"/>
</dbReference>
<dbReference type="FunFam" id="3.10.20.90:FF:000254">
    <property type="entry name" value="UV excision repair protein Rad23"/>
    <property type="match status" value="1"/>
</dbReference>
<dbReference type="PROSITE" id="PS50053">
    <property type="entry name" value="UBIQUITIN_2"/>
    <property type="match status" value="1"/>
</dbReference>
<evidence type="ECO:0000256" key="1">
    <source>
        <dbReference type="ARBA" id="ARBA00022737"/>
    </source>
</evidence>
<feature type="compositionally biased region" description="Low complexity" evidence="6">
    <location>
        <begin position="77"/>
        <end position="94"/>
    </location>
</feature>
<evidence type="ECO:0000256" key="3">
    <source>
        <dbReference type="ARBA" id="ARBA00023204"/>
    </source>
</evidence>
<dbReference type="GO" id="GO:0005829">
    <property type="term" value="C:cytosol"/>
    <property type="evidence" value="ECO:0007669"/>
    <property type="project" value="TreeGrafter"/>
</dbReference>
<keyword evidence="4 5" id="KW-0539">Nucleus</keyword>
<dbReference type="SUPFAM" id="SSF46934">
    <property type="entry name" value="UBA-like"/>
    <property type="match status" value="2"/>
</dbReference>
<dbReference type="Gene3D" id="1.10.8.10">
    <property type="entry name" value="DNA helicase RuvA subunit, C-terminal domain"/>
    <property type="match status" value="2"/>
</dbReference>
<dbReference type="PANTHER" id="PTHR10621:SF0">
    <property type="entry name" value="UV EXCISION REPAIR PROTEIN RAD23"/>
    <property type="match status" value="1"/>
</dbReference>
<comment type="subcellular location">
    <subcellularLocation>
        <location evidence="5">Nucleus</location>
    </subcellularLocation>
    <subcellularLocation>
        <location evidence="5">Cytoplasm</location>
    </subcellularLocation>
</comment>
<reference evidence="9" key="2">
    <citation type="submission" date="2020-11" db="EMBL/GenBank/DDBJ databases">
        <authorList>
            <consortium name="DOE Joint Genome Institute"/>
            <person name="Kuo A."/>
            <person name="Miyauchi S."/>
            <person name="Kiss E."/>
            <person name="Drula E."/>
            <person name="Kohler A."/>
            <person name="Sanchez-Garcia M."/>
            <person name="Andreopoulos B."/>
            <person name="Barry K.W."/>
            <person name="Bonito G."/>
            <person name="Buee M."/>
            <person name="Carver A."/>
            <person name="Chen C."/>
            <person name="Cichocki N."/>
            <person name="Clum A."/>
            <person name="Culley D."/>
            <person name="Crous P.W."/>
            <person name="Fauchery L."/>
            <person name="Girlanda M."/>
            <person name="Hayes R."/>
            <person name="Keri Z."/>
            <person name="Labutti K."/>
            <person name="Lipzen A."/>
            <person name="Lombard V."/>
            <person name="Magnuson J."/>
            <person name="Maillard F."/>
            <person name="Morin E."/>
            <person name="Murat C."/>
            <person name="Nolan M."/>
            <person name="Ohm R."/>
            <person name="Pangilinan J."/>
            <person name="Pereira M."/>
            <person name="Perotto S."/>
            <person name="Peter M."/>
            <person name="Riley R."/>
            <person name="Sitrit Y."/>
            <person name="Stielow B."/>
            <person name="Szollosi G."/>
            <person name="Zifcakova L."/>
            <person name="Stursova M."/>
            <person name="Spatafora J.W."/>
            <person name="Tedersoo L."/>
            <person name="Vaario L.-M."/>
            <person name="Yamada A."/>
            <person name="Yan M."/>
            <person name="Wang P."/>
            <person name="Xu J."/>
            <person name="Bruns T."/>
            <person name="Baldrian P."/>
            <person name="Vilgalys R."/>
            <person name="Henrissat B."/>
            <person name="Grigoriev I.V."/>
            <person name="Hibbett D."/>
            <person name="Nagy L.G."/>
            <person name="Martin F.M."/>
        </authorList>
    </citation>
    <scope>NUCLEOTIDE SEQUENCE</scope>
    <source>
        <strain evidence="9">UH-Tt-Lm1</strain>
    </source>
</reference>
<dbReference type="AlphaFoldDB" id="A0A9P6LCH5"/>
<dbReference type="SUPFAM" id="SSF101238">
    <property type="entry name" value="XPC-binding domain"/>
    <property type="match status" value="1"/>
</dbReference>